<dbReference type="InterPro" id="IPR006680">
    <property type="entry name" value="Amidohydro-rel"/>
</dbReference>
<proteinExistence type="predicted"/>
<dbReference type="EMBL" id="QMFB01000003">
    <property type="protein sequence ID" value="RAV21863.1"/>
    <property type="molecule type" value="Genomic_DNA"/>
</dbReference>
<feature type="domain" description="Amidohydrolase-related" evidence="2">
    <location>
        <begin position="8"/>
        <end position="258"/>
    </location>
</feature>
<gene>
    <name evidence="3" type="ORF">DQG23_07340</name>
</gene>
<dbReference type="Gene3D" id="3.20.20.140">
    <property type="entry name" value="Metal-dependent hydrolases"/>
    <property type="match status" value="1"/>
</dbReference>
<protein>
    <recommendedName>
        <fullName evidence="2">Amidohydrolase-related domain-containing protein</fullName>
    </recommendedName>
</protein>
<evidence type="ECO:0000256" key="1">
    <source>
        <dbReference type="ARBA" id="ARBA00023239"/>
    </source>
</evidence>
<dbReference type="Pfam" id="PF04909">
    <property type="entry name" value="Amidohydro_2"/>
    <property type="match status" value="1"/>
</dbReference>
<keyword evidence="4" id="KW-1185">Reference proteome</keyword>
<dbReference type="InterPro" id="IPR032465">
    <property type="entry name" value="ACMSD"/>
</dbReference>
<name>A0A329MT49_9BACL</name>
<sequence length="263" mass="30335">MGVSSLIIDSHLHVFFSKKQPWRPLVEETLHHMDMAGITQTCLLPDPQWTGTFYPSKDEMMFQAETLSEIASAFPGRFLPMLFICPLLPHDFTLDLMERYMMKGPLVGAKFHVSLYADDDKYEPIYSFLERHDLPLLFHAWYKTVEHYAYESNPSHIAVAARKHPNLRILMAHLTGSKLRGIMDIKKYPNVSIDTSGSQPEEGYVQRALEELGPDRVLYGSDYPIRAFSTQRARIESVEMSKEAREKVLYGNAQRFFRKGTEQ</sequence>
<dbReference type="GO" id="GO:0016831">
    <property type="term" value="F:carboxy-lyase activity"/>
    <property type="evidence" value="ECO:0007669"/>
    <property type="project" value="InterPro"/>
</dbReference>
<comment type="caution">
    <text evidence="3">The sequence shown here is derived from an EMBL/GenBank/DDBJ whole genome shotgun (WGS) entry which is preliminary data.</text>
</comment>
<organism evidence="3 4">
    <name type="scientific">Paenibacillus contaminans</name>
    <dbReference type="NCBI Taxonomy" id="450362"/>
    <lineage>
        <taxon>Bacteria</taxon>
        <taxon>Bacillati</taxon>
        <taxon>Bacillota</taxon>
        <taxon>Bacilli</taxon>
        <taxon>Bacillales</taxon>
        <taxon>Paenibacillaceae</taxon>
        <taxon>Paenibacillus</taxon>
    </lineage>
</organism>
<dbReference type="InterPro" id="IPR032466">
    <property type="entry name" value="Metal_Hydrolase"/>
</dbReference>
<dbReference type="SUPFAM" id="SSF51556">
    <property type="entry name" value="Metallo-dependent hydrolases"/>
    <property type="match status" value="1"/>
</dbReference>
<dbReference type="AlphaFoldDB" id="A0A329MT49"/>
<keyword evidence="1" id="KW-0456">Lyase</keyword>
<evidence type="ECO:0000313" key="3">
    <source>
        <dbReference type="EMBL" id="RAV21863.1"/>
    </source>
</evidence>
<accession>A0A329MT49</accession>
<dbReference type="Proteomes" id="UP000250369">
    <property type="component" value="Unassembled WGS sequence"/>
</dbReference>
<evidence type="ECO:0000259" key="2">
    <source>
        <dbReference type="Pfam" id="PF04909"/>
    </source>
</evidence>
<dbReference type="PANTHER" id="PTHR21240">
    <property type="entry name" value="2-AMINO-3-CARBOXYLMUCONATE-6-SEMIALDEHYDE DECARBOXYLASE"/>
    <property type="match status" value="1"/>
</dbReference>
<dbReference type="GO" id="GO:0016787">
    <property type="term" value="F:hydrolase activity"/>
    <property type="evidence" value="ECO:0007669"/>
    <property type="project" value="InterPro"/>
</dbReference>
<evidence type="ECO:0000313" key="4">
    <source>
        <dbReference type="Proteomes" id="UP000250369"/>
    </source>
</evidence>
<reference evidence="3 4" key="1">
    <citation type="journal article" date="2009" name="Int. J. Syst. Evol. Microbiol.">
        <title>Paenibacillus contaminans sp. nov., isolated from a contaminated laboratory plate.</title>
        <authorList>
            <person name="Chou J.H."/>
            <person name="Lee J.H."/>
            <person name="Lin M.C."/>
            <person name="Chang P.S."/>
            <person name="Arun A.B."/>
            <person name="Young C.C."/>
            <person name="Chen W.M."/>
        </authorList>
    </citation>
    <scope>NUCLEOTIDE SEQUENCE [LARGE SCALE GENOMIC DNA]</scope>
    <source>
        <strain evidence="3 4">CKOBP-6</strain>
    </source>
</reference>